<comment type="caution">
    <text evidence="2">The sequence shown here is derived from an EMBL/GenBank/DDBJ whole genome shotgun (WGS) entry which is preliminary data.</text>
</comment>
<keyword evidence="1" id="KW-0472">Membrane</keyword>
<keyword evidence="1" id="KW-1133">Transmembrane helix</keyword>
<accession>M6QIU0</accession>
<evidence type="ECO:0000256" key="1">
    <source>
        <dbReference type="SAM" id="Phobius"/>
    </source>
</evidence>
<gene>
    <name evidence="2" type="ORF">LEP1GSC108_1307</name>
</gene>
<dbReference type="Proteomes" id="UP000012118">
    <property type="component" value="Unassembled WGS sequence"/>
</dbReference>
<dbReference type="EMBL" id="AHNU02000073">
    <property type="protein sequence ID" value="EMN88812.1"/>
    <property type="molecule type" value="Genomic_DNA"/>
</dbReference>
<proteinExistence type="predicted"/>
<name>M6QIU0_9LEPT</name>
<keyword evidence="1" id="KW-0812">Transmembrane</keyword>
<organism evidence="2 3">
    <name type="scientific">Leptospira weilii str. UI 13098</name>
    <dbReference type="NCBI Taxonomy" id="1088542"/>
    <lineage>
        <taxon>Bacteria</taxon>
        <taxon>Pseudomonadati</taxon>
        <taxon>Spirochaetota</taxon>
        <taxon>Spirochaetia</taxon>
        <taxon>Leptospirales</taxon>
        <taxon>Leptospiraceae</taxon>
        <taxon>Leptospira</taxon>
    </lineage>
</organism>
<sequence>MIVGILWSKFQKLRTCSKTSECIETSIGIWKTKKTIRKFINSPLIYISFNFVGGIWPDRSTKRNLKNFYF</sequence>
<keyword evidence="3" id="KW-1185">Reference proteome</keyword>
<evidence type="ECO:0000313" key="3">
    <source>
        <dbReference type="Proteomes" id="UP000012118"/>
    </source>
</evidence>
<feature type="transmembrane region" description="Helical" evidence="1">
    <location>
        <begin position="39"/>
        <end position="56"/>
    </location>
</feature>
<protein>
    <submittedName>
        <fullName evidence="2">Uncharacterized protein</fullName>
    </submittedName>
</protein>
<evidence type="ECO:0000313" key="2">
    <source>
        <dbReference type="EMBL" id="EMN88812.1"/>
    </source>
</evidence>
<reference evidence="2 3" key="1">
    <citation type="submission" date="2013-01" db="EMBL/GenBank/DDBJ databases">
        <authorList>
            <person name="Harkins D.M."/>
            <person name="Durkin A.S."/>
            <person name="Brinkac L.M."/>
            <person name="Haft D.H."/>
            <person name="Selengut J.D."/>
            <person name="Sanka R."/>
            <person name="DePew J."/>
            <person name="Purushe J."/>
            <person name="Chanthongthip A."/>
            <person name="Lattana O."/>
            <person name="Phetsouvanh R."/>
            <person name="Newton P.N."/>
            <person name="Vinetz J.M."/>
            <person name="Sutton G.G."/>
            <person name="Nierman W.C."/>
            <person name="Fouts D.E."/>
        </authorList>
    </citation>
    <scope>NUCLEOTIDE SEQUENCE [LARGE SCALE GENOMIC DNA]</scope>
    <source>
        <strain evidence="2 3">UI 13098</strain>
    </source>
</reference>
<dbReference type="AlphaFoldDB" id="M6QIU0"/>